<reference evidence="2" key="1">
    <citation type="journal article" date="2010" name="PLoS Negl. Trop. Dis.">
        <title>The genome sequence of Trypanosoma brucei gambiense, causative agent of chronic human african trypanosomiasis.</title>
        <authorList>
            <person name="Jackson A.P."/>
            <person name="Sanders M."/>
            <person name="Berry A."/>
            <person name="McQuillan J."/>
            <person name="Aslett M.A."/>
            <person name="Quail M.A."/>
            <person name="Chukualim B."/>
            <person name="Capewell P."/>
            <person name="MacLeod A."/>
            <person name="Melville S.E."/>
            <person name="Gibson W."/>
            <person name="Barry J.D."/>
            <person name="Berriman M."/>
            <person name="Hertz-Fowler C."/>
        </authorList>
    </citation>
    <scope>NUCLEOTIDE SEQUENCE [LARGE SCALE GENOMIC DNA]</scope>
    <source>
        <strain evidence="2">MHOM/CI/86/DAL972</strain>
    </source>
</reference>
<organism evidence="1 2">
    <name type="scientific">Trypanosoma brucei gambiense (strain MHOM/CI/86/DAL972)</name>
    <dbReference type="NCBI Taxonomy" id="679716"/>
    <lineage>
        <taxon>Eukaryota</taxon>
        <taxon>Discoba</taxon>
        <taxon>Euglenozoa</taxon>
        <taxon>Kinetoplastea</taxon>
        <taxon>Metakinetoplastina</taxon>
        <taxon>Trypanosomatida</taxon>
        <taxon>Trypanosomatidae</taxon>
        <taxon>Trypanosoma</taxon>
    </lineage>
</organism>
<proteinExistence type="predicted"/>
<dbReference type="RefSeq" id="XP_011780162.1">
    <property type="nucleotide sequence ID" value="XM_011781860.1"/>
</dbReference>
<dbReference type="GeneID" id="23866152"/>
<dbReference type="KEGG" id="tbg:TbgDal_XI10170"/>
<dbReference type="AlphaFoldDB" id="D0A897"/>
<name>D0A897_TRYB9</name>
<protein>
    <submittedName>
        <fullName evidence="1">Uncharacterized protein</fullName>
    </submittedName>
</protein>
<evidence type="ECO:0000313" key="1">
    <source>
        <dbReference type="EMBL" id="CBH17898.1"/>
    </source>
</evidence>
<accession>D0A897</accession>
<sequence>MWQVGKQWIVYCLLFRTYQLLERFTLATHRCYRCCLPLYIGPVCQRPRGVSRLHFCRGQVRHIWCIGTTEGAVMHPIGRCGAKGFGANMCEMSRRGRIFCLLVSGKHN</sequence>
<dbReference type="Proteomes" id="UP000002316">
    <property type="component" value="Chromosome 11"/>
</dbReference>
<dbReference type="EMBL" id="FN554974">
    <property type="protein sequence ID" value="CBH17898.1"/>
    <property type="molecule type" value="Genomic_DNA"/>
</dbReference>
<gene>
    <name evidence="1" type="ORF">TbgDal_XI10170</name>
</gene>
<evidence type="ECO:0000313" key="2">
    <source>
        <dbReference type="Proteomes" id="UP000002316"/>
    </source>
</evidence>